<gene>
    <name evidence="1" type="ORF">SBA5_980006</name>
</gene>
<organism evidence="1 2">
    <name type="scientific">Candidatus Sulfuritelmatomonas gaucii</name>
    <dbReference type="NCBI Taxonomy" id="2043161"/>
    <lineage>
        <taxon>Bacteria</taxon>
        <taxon>Pseudomonadati</taxon>
        <taxon>Acidobacteriota</taxon>
        <taxon>Terriglobia</taxon>
        <taxon>Terriglobales</taxon>
        <taxon>Acidobacteriaceae</taxon>
        <taxon>Candidatus Sulfuritelmatomonas</taxon>
    </lineage>
</organism>
<proteinExistence type="predicted"/>
<evidence type="ECO:0000313" key="2">
    <source>
        <dbReference type="Proteomes" id="UP000239735"/>
    </source>
</evidence>
<protein>
    <submittedName>
        <fullName evidence="1">Uncharacterized protein</fullName>
    </submittedName>
</protein>
<dbReference type="AlphaFoldDB" id="A0A2N9MAE9"/>
<evidence type="ECO:0000313" key="1">
    <source>
        <dbReference type="EMBL" id="SPE32436.1"/>
    </source>
</evidence>
<dbReference type="Proteomes" id="UP000239735">
    <property type="component" value="Unassembled WGS sequence"/>
</dbReference>
<reference evidence="2" key="1">
    <citation type="submission" date="2018-02" db="EMBL/GenBank/DDBJ databases">
        <authorList>
            <person name="Hausmann B."/>
        </authorList>
    </citation>
    <scope>NUCLEOTIDE SEQUENCE [LARGE SCALE GENOMIC DNA]</scope>
    <source>
        <strain evidence="2">Peat soil MAG SbA5</strain>
    </source>
</reference>
<sequence>MLRRLETLIGEEYRRQWQVGSQFLTQPGGEDAGVTLNARDFALLKDRRQPRGNGLPSHAALFGRTRRDKWKFIVIGLPVHRLFLS</sequence>
<accession>A0A2N9MAE9</accession>
<dbReference type="EMBL" id="OKRB01000161">
    <property type="protein sequence ID" value="SPE32436.1"/>
    <property type="molecule type" value="Genomic_DNA"/>
</dbReference>
<name>A0A2N9MAE9_9BACT</name>